<keyword evidence="5" id="KW-0479">Metal-binding</keyword>
<comment type="catalytic activity">
    <reaction evidence="5">
        <text>(6S)-5-formyl-5,6,7,8-tetrahydrofolate + ATP = (6R)-5,10-methenyltetrahydrofolate + ADP + phosphate</text>
        <dbReference type="Rhea" id="RHEA:10488"/>
        <dbReference type="ChEBI" id="CHEBI:30616"/>
        <dbReference type="ChEBI" id="CHEBI:43474"/>
        <dbReference type="ChEBI" id="CHEBI:57455"/>
        <dbReference type="ChEBI" id="CHEBI:57457"/>
        <dbReference type="ChEBI" id="CHEBI:456216"/>
        <dbReference type="EC" id="6.3.3.2"/>
    </reaction>
</comment>
<dbReference type="GO" id="GO:0009396">
    <property type="term" value="P:folic acid-containing compound biosynthetic process"/>
    <property type="evidence" value="ECO:0007669"/>
    <property type="project" value="TreeGrafter"/>
</dbReference>
<comment type="similarity">
    <text evidence="1 5">Belongs to the 5-formyltetrahydrofolate cyclo-ligase family.</text>
</comment>
<keyword evidence="5" id="KW-0460">Magnesium</keyword>
<dbReference type="RefSeq" id="WP_183969557.1">
    <property type="nucleotide sequence ID" value="NZ_BAABEW010000024.1"/>
</dbReference>
<keyword evidence="2 4" id="KW-0547">Nucleotide-binding</keyword>
<evidence type="ECO:0000256" key="4">
    <source>
        <dbReference type="PIRSR" id="PIRSR006806-1"/>
    </source>
</evidence>
<dbReference type="EMBL" id="JACHGB010000006">
    <property type="protein sequence ID" value="MBB5273202.1"/>
    <property type="molecule type" value="Genomic_DNA"/>
</dbReference>
<dbReference type="Gene3D" id="3.40.50.10420">
    <property type="entry name" value="NagB/RpiA/CoA transferase-like"/>
    <property type="match status" value="1"/>
</dbReference>
<dbReference type="EC" id="6.3.3.2" evidence="5"/>
<keyword evidence="3 4" id="KW-0067">ATP-binding</keyword>
<dbReference type="SUPFAM" id="SSF100950">
    <property type="entry name" value="NagB/RpiA/CoA transferase-like"/>
    <property type="match status" value="1"/>
</dbReference>
<comment type="cofactor">
    <cofactor evidence="5">
        <name>Mg(2+)</name>
        <dbReference type="ChEBI" id="CHEBI:18420"/>
    </cofactor>
</comment>
<evidence type="ECO:0000256" key="2">
    <source>
        <dbReference type="ARBA" id="ARBA00022741"/>
    </source>
</evidence>
<organism evidence="6 7">
    <name type="scientific">Quisquiliibacterium transsilvanicum</name>
    <dbReference type="NCBI Taxonomy" id="1549638"/>
    <lineage>
        <taxon>Bacteria</taxon>
        <taxon>Pseudomonadati</taxon>
        <taxon>Pseudomonadota</taxon>
        <taxon>Betaproteobacteria</taxon>
        <taxon>Burkholderiales</taxon>
        <taxon>Burkholderiaceae</taxon>
        <taxon>Quisquiliibacterium</taxon>
    </lineage>
</organism>
<dbReference type="NCBIfam" id="TIGR02727">
    <property type="entry name" value="MTHFS_bact"/>
    <property type="match status" value="1"/>
</dbReference>
<dbReference type="GO" id="GO:0046872">
    <property type="term" value="F:metal ion binding"/>
    <property type="evidence" value="ECO:0007669"/>
    <property type="project" value="UniProtKB-KW"/>
</dbReference>
<evidence type="ECO:0000256" key="5">
    <source>
        <dbReference type="RuleBase" id="RU361279"/>
    </source>
</evidence>
<dbReference type="InterPro" id="IPR024185">
    <property type="entry name" value="FTHF_cligase-like_sf"/>
</dbReference>
<feature type="binding site" evidence="4">
    <location>
        <begin position="112"/>
        <end position="120"/>
    </location>
    <ligand>
        <name>ATP</name>
        <dbReference type="ChEBI" id="CHEBI:30616"/>
    </ligand>
</feature>
<evidence type="ECO:0000313" key="7">
    <source>
        <dbReference type="Proteomes" id="UP000532440"/>
    </source>
</evidence>
<dbReference type="GO" id="GO:0005524">
    <property type="term" value="F:ATP binding"/>
    <property type="evidence" value="ECO:0007669"/>
    <property type="project" value="UniProtKB-KW"/>
</dbReference>
<comment type="caution">
    <text evidence="6">The sequence shown here is derived from an EMBL/GenBank/DDBJ whole genome shotgun (WGS) entry which is preliminary data.</text>
</comment>
<dbReference type="GO" id="GO:0030272">
    <property type="term" value="F:5-formyltetrahydrofolate cyclo-ligase activity"/>
    <property type="evidence" value="ECO:0007669"/>
    <property type="project" value="UniProtKB-EC"/>
</dbReference>
<dbReference type="InterPro" id="IPR002698">
    <property type="entry name" value="FTHF_cligase"/>
</dbReference>
<dbReference type="PANTHER" id="PTHR23407:SF1">
    <property type="entry name" value="5-FORMYLTETRAHYDROFOLATE CYCLO-LIGASE"/>
    <property type="match status" value="1"/>
</dbReference>
<feature type="binding site" evidence="4">
    <location>
        <position position="38"/>
    </location>
    <ligand>
        <name>substrate</name>
    </ligand>
</feature>
<name>A0A7W8HJT8_9BURK</name>
<reference evidence="6 7" key="1">
    <citation type="submission" date="2020-08" db="EMBL/GenBank/DDBJ databases">
        <title>Genomic Encyclopedia of Type Strains, Phase IV (KMG-IV): sequencing the most valuable type-strain genomes for metagenomic binning, comparative biology and taxonomic classification.</title>
        <authorList>
            <person name="Goeker M."/>
        </authorList>
    </citation>
    <scope>NUCLEOTIDE SEQUENCE [LARGE SCALE GENOMIC DNA]</scope>
    <source>
        <strain evidence="6 7">DSM 29781</strain>
    </source>
</reference>
<evidence type="ECO:0000256" key="1">
    <source>
        <dbReference type="ARBA" id="ARBA00010638"/>
    </source>
</evidence>
<dbReference type="PIRSF" id="PIRSF006806">
    <property type="entry name" value="FTHF_cligase"/>
    <property type="match status" value="1"/>
</dbReference>
<evidence type="ECO:0000256" key="3">
    <source>
        <dbReference type="ARBA" id="ARBA00022840"/>
    </source>
</evidence>
<evidence type="ECO:0000313" key="6">
    <source>
        <dbReference type="EMBL" id="MBB5273202.1"/>
    </source>
</evidence>
<accession>A0A7W8HJT8</accession>
<dbReference type="Proteomes" id="UP000532440">
    <property type="component" value="Unassembled WGS sequence"/>
</dbReference>
<proteinExistence type="inferred from homology"/>
<dbReference type="InterPro" id="IPR037171">
    <property type="entry name" value="NagB/RpiA_transferase-like"/>
</dbReference>
<dbReference type="AlphaFoldDB" id="A0A7W8HJT8"/>
<dbReference type="Pfam" id="PF01812">
    <property type="entry name" value="5-FTHF_cyc-lig"/>
    <property type="match status" value="1"/>
</dbReference>
<gene>
    <name evidence="6" type="ORF">HNQ70_003230</name>
</gene>
<dbReference type="GO" id="GO:0035999">
    <property type="term" value="P:tetrahydrofolate interconversion"/>
    <property type="evidence" value="ECO:0007669"/>
    <property type="project" value="TreeGrafter"/>
</dbReference>
<protein>
    <recommendedName>
        <fullName evidence="5">5-formyltetrahydrofolate cyclo-ligase</fullName>
        <ecNumber evidence="5">6.3.3.2</ecNumber>
    </recommendedName>
</protein>
<sequence>MGGPGRLEAAAGLGARLRELVAESGRQVLAGYWAMKDEPDFEAVMARWHADGLQVALPRVVASEAPLVFTRWRPGTPLVPGPFGTLHPDDPEPVTPQLLVIPCLGFDARCFRLGYGGGYYDRTLEQLPGALTVGVAYDCCEVRGFVPHEHDLPLDWVITERRVLRRSAPSG</sequence>
<keyword evidence="7" id="KW-1185">Reference proteome</keyword>
<dbReference type="PANTHER" id="PTHR23407">
    <property type="entry name" value="ATPASE INHIBITOR/5-FORMYLTETRAHYDROFOLATE CYCLO-LIGASE"/>
    <property type="match status" value="1"/>
</dbReference>